<evidence type="ECO:0000259" key="1">
    <source>
        <dbReference type="Pfam" id="PF13672"/>
    </source>
</evidence>
<keyword evidence="3" id="KW-1185">Reference proteome</keyword>
<dbReference type="HOGENOM" id="CLU_067299_2_0_9"/>
<reference evidence="3" key="2">
    <citation type="submission" date="2015-03" db="EMBL/GenBank/DDBJ databases">
        <title>Genome sequence of Paenibacillus beijingensis strain DSM 24997T.</title>
        <authorList>
            <person name="Kwak Y."/>
            <person name="Shin J.-H."/>
        </authorList>
    </citation>
    <scope>NUCLEOTIDE SEQUENCE [LARGE SCALE GENOMIC DNA]</scope>
    <source>
        <strain evidence="3">DSM 24997</strain>
    </source>
</reference>
<dbReference type="PATRIC" id="fig|1126833.4.peg.179"/>
<evidence type="ECO:0000313" key="2">
    <source>
        <dbReference type="EMBL" id="AJY73429.1"/>
    </source>
</evidence>
<sequence>MKVETISLQGTGEWNEDAFVAEERLGMYGVLDGATSLRPYRGDGGETGGYLASHGIKHYFESLEPAEAAQKELAELAVEANEFLGRKMAEAGIDLTDKTSLWTSCLAIVRIHDKYIEYVQAGDCMIIAFYTDGNIRVLTRDQVEAIDKRSMKAWQDGASQGITSREQLWEKVKPTILQNKYGMNTLDGYSVLSGEPELAELLEYGRINRIRLRSLLMITDGLFLPREKDDAPRSEMELLGRRIEEDGLSAYAHWLLETERQDPECRKYPRFKVSDDKTGIYIDFGQ</sequence>
<dbReference type="Pfam" id="PF13672">
    <property type="entry name" value="PP2C_2"/>
    <property type="match status" value="1"/>
</dbReference>
<dbReference type="STRING" id="1126833.VN24_00770"/>
<gene>
    <name evidence="2" type="ORF">VN24_00770</name>
</gene>
<dbReference type="InterPro" id="IPR036457">
    <property type="entry name" value="PPM-type-like_dom_sf"/>
</dbReference>
<evidence type="ECO:0000313" key="3">
    <source>
        <dbReference type="Proteomes" id="UP000032633"/>
    </source>
</evidence>
<dbReference type="Proteomes" id="UP000032633">
    <property type="component" value="Chromosome"/>
</dbReference>
<dbReference type="Gene3D" id="3.60.40.10">
    <property type="entry name" value="PPM-type phosphatase domain"/>
    <property type="match status" value="1"/>
</dbReference>
<dbReference type="SUPFAM" id="SSF81606">
    <property type="entry name" value="PP2C-like"/>
    <property type="match status" value="1"/>
</dbReference>
<reference evidence="2 3" key="1">
    <citation type="journal article" date="2015" name="J. Biotechnol.">
        <title>Complete genome sequence of Paenibacillus beijingensis 7188(T) (=DSM 24997(T)), a novel rhizobacterium from jujube garden soil.</title>
        <authorList>
            <person name="Kwak Y."/>
            <person name="Shin J.H."/>
        </authorList>
    </citation>
    <scope>NUCLEOTIDE SEQUENCE [LARGE SCALE GENOMIC DNA]</scope>
    <source>
        <strain evidence="2 3">DSM 24997</strain>
    </source>
</reference>
<dbReference type="OrthoDB" id="1755431at2"/>
<dbReference type="InterPro" id="IPR001932">
    <property type="entry name" value="PPM-type_phosphatase-like_dom"/>
</dbReference>
<protein>
    <recommendedName>
        <fullName evidence="1">PPM-type phosphatase domain-containing protein</fullName>
    </recommendedName>
</protein>
<organism evidence="2 3">
    <name type="scientific">Paenibacillus beijingensis</name>
    <dbReference type="NCBI Taxonomy" id="1126833"/>
    <lineage>
        <taxon>Bacteria</taxon>
        <taxon>Bacillati</taxon>
        <taxon>Bacillota</taxon>
        <taxon>Bacilli</taxon>
        <taxon>Bacillales</taxon>
        <taxon>Paenibacillaceae</taxon>
        <taxon>Paenibacillus</taxon>
    </lineage>
</organism>
<dbReference type="KEGG" id="pbj:VN24_00770"/>
<accession>A0A0D5NDF4</accession>
<dbReference type="EMBL" id="CP011058">
    <property type="protein sequence ID" value="AJY73429.1"/>
    <property type="molecule type" value="Genomic_DNA"/>
</dbReference>
<dbReference type="AlphaFoldDB" id="A0A0D5NDF4"/>
<feature type="domain" description="PPM-type phosphatase" evidence="1">
    <location>
        <begin position="11"/>
        <end position="231"/>
    </location>
</feature>
<name>A0A0D5NDF4_9BACL</name>
<proteinExistence type="predicted"/>